<proteinExistence type="predicted"/>
<keyword evidence="2" id="KW-0812">Transmembrane</keyword>
<feature type="region of interest" description="Disordered" evidence="1">
    <location>
        <begin position="1"/>
        <end position="25"/>
    </location>
</feature>
<evidence type="ECO:0000313" key="4">
    <source>
        <dbReference type="Proteomes" id="UP000800082"/>
    </source>
</evidence>
<evidence type="ECO:0000256" key="2">
    <source>
        <dbReference type="SAM" id="Phobius"/>
    </source>
</evidence>
<dbReference type="AlphaFoldDB" id="A0A6A5RNW1"/>
<keyword evidence="4" id="KW-1185">Reference proteome</keyword>
<evidence type="ECO:0000256" key="1">
    <source>
        <dbReference type="SAM" id="MobiDB-lite"/>
    </source>
</evidence>
<dbReference type="RefSeq" id="XP_033450323.1">
    <property type="nucleotide sequence ID" value="XM_033592007.1"/>
</dbReference>
<keyword evidence="2" id="KW-1133">Transmembrane helix</keyword>
<reference evidence="3" key="1">
    <citation type="journal article" date="2020" name="Stud. Mycol.">
        <title>101 Dothideomycetes genomes: a test case for predicting lifestyles and emergence of pathogens.</title>
        <authorList>
            <person name="Haridas S."/>
            <person name="Albert R."/>
            <person name="Binder M."/>
            <person name="Bloem J."/>
            <person name="Labutti K."/>
            <person name="Salamov A."/>
            <person name="Andreopoulos B."/>
            <person name="Baker S."/>
            <person name="Barry K."/>
            <person name="Bills G."/>
            <person name="Bluhm B."/>
            <person name="Cannon C."/>
            <person name="Castanera R."/>
            <person name="Culley D."/>
            <person name="Daum C."/>
            <person name="Ezra D."/>
            <person name="Gonzalez J."/>
            <person name="Henrissat B."/>
            <person name="Kuo A."/>
            <person name="Liang C."/>
            <person name="Lipzen A."/>
            <person name="Lutzoni F."/>
            <person name="Magnuson J."/>
            <person name="Mondo S."/>
            <person name="Nolan M."/>
            <person name="Ohm R."/>
            <person name="Pangilinan J."/>
            <person name="Park H.-J."/>
            <person name="Ramirez L."/>
            <person name="Alfaro M."/>
            <person name="Sun H."/>
            <person name="Tritt A."/>
            <person name="Yoshinaga Y."/>
            <person name="Zwiers L.-H."/>
            <person name="Turgeon B."/>
            <person name="Goodwin S."/>
            <person name="Spatafora J."/>
            <person name="Crous P."/>
            <person name="Grigoriev I."/>
        </authorList>
    </citation>
    <scope>NUCLEOTIDE SEQUENCE</scope>
    <source>
        <strain evidence="3">CBS 183.55</strain>
    </source>
</reference>
<sequence>MYRESSSRQTRQTLHVNKKQPSDKRDCLSGVCYRVSDPSMIFAAACNPALDQVRRFQLFLVLCINEAEADLRTTQSRFTVVFKPVAFGFVFFVVVTVAN</sequence>
<gene>
    <name evidence="3" type="ORF">M421DRAFT_419105</name>
</gene>
<organism evidence="3 4">
    <name type="scientific">Didymella exigua CBS 183.55</name>
    <dbReference type="NCBI Taxonomy" id="1150837"/>
    <lineage>
        <taxon>Eukaryota</taxon>
        <taxon>Fungi</taxon>
        <taxon>Dikarya</taxon>
        <taxon>Ascomycota</taxon>
        <taxon>Pezizomycotina</taxon>
        <taxon>Dothideomycetes</taxon>
        <taxon>Pleosporomycetidae</taxon>
        <taxon>Pleosporales</taxon>
        <taxon>Pleosporineae</taxon>
        <taxon>Didymellaceae</taxon>
        <taxon>Didymella</taxon>
    </lineage>
</organism>
<name>A0A6A5RNW1_9PLEO</name>
<dbReference type="Proteomes" id="UP000800082">
    <property type="component" value="Unassembled WGS sequence"/>
</dbReference>
<keyword evidence="2" id="KW-0472">Membrane</keyword>
<dbReference type="GeneID" id="54349675"/>
<accession>A0A6A5RNW1</accession>
<protein>
    <submittedName>
        <fullName evidence="3">Uncharacterized protein</fullName>
    </submittedName>
</protein>
<feature type="transmembrane region" description="Helical" evidence="2">
    <location>
        <begin position="80"/>
        <end position="98"/>
    </location>
</feature>
<dbReference type="EMBL" id="ML978964">
    <property type="protein sequence ID" value="KAF1930075.1"/>
    <property type="molecule type" value="Genomic_DNA"/>
</dbReference>
<evidence type="ECO:0000313" key="3">
    <source>
        <dbReference type="EMBL" id="KAF1930075.1"/>
    </source>
</evidence>